<name>A0A2A8U4I1_BACCE</name>
<dbReference type="Pfam" id="PF22322">
    <property type="entry name" value="DUF6973"/>
    <property type="match status" value="1"/>
</dbReference>
<protein>
    <recommendedName>
        <fullName evidence="1">DUF6973 domain-containing protein</fullName>
    </recommendedName>
</protein>
<sequence>MRKNQSLKRLGATALTMGLLGVGVLPSNSYADEGDITKVQSISSNKTTEGKVLSYIDTVESNEFLTDKEVKSINLSALNAIYKEVKNIADSKSEDELNRIVVEKIKNNQSVSFRSAYSLQIPGFGTLTDAEVDLAKKNPFEFVTYGACSVLAKTTSEKYYSNSTLYQGNGDAFRHSFWNAALAKELGTIKGRDVGVARAKVWTDAHEQYSSGVDKEMDLYNNEVGRTIAYNNYAWSITQYSSHIRNEVANGSMVRIAEDKLVRTNGDL</sequence>
<dbReference type="RefSeq" id="WP_098361743.1">
    <property type="nucleotide sequence ID" value="NZ_NTUE01000021.1"/>
</dbReference>
<comment type="caution">
    <text evidence="2">The sequence shown here is derived from an EMBL/GenBank/DDBJ whole genome shotgun (WGS) entry which is preliminary data.</text>
</comment>
<gene>
    <name evidence="2" type="ORF">COA08_13970</name>
</gene>
<proteinExistence type="predicted"/>
<dbReference type="EMBL" id="NUJQ01000015">
    <property type="protein sequence ID" value="PGQ08823.1"/>
    <property type="molecule type" value="Genomic_DNA"/>
</dbReference>
<feature type="domain" description="DUF6973" evidence="1">
    <location>
        <begin position="134"/>
        <end position="251"/>
    </location>
</feature>
<dbReference type="InterPro" id="IPR054246">
    <property type="entry name" value="DUF6973"/>
</dbReference>
<dbReference type="Proteomes" id="UP000221438">
    <property type="component" value="Unassembled WGS sequence"/>
</dbReference>
<evidence type="ECO:0000313" key="2">
    <source>
        <dbReference type="EMBL" id="PGQ08823.1"/>
    </source>
</evidence>
<accession>A0A2A8U4I1</accession>
<dbReference type="AlphaFoldDB" id="A0A2A8U4I1"/>
<reference evidence="2 3" key="1">
    <citation type="submission" date="2017-09" db="EMBL/GenBank/DDBJ databases">
        <title>Large-scale bioinformatics analysis of Bacillus genomes uncovers conserved roles of natural products in bacterial physiology.</title>
        <authorList>
            <consortium name="Agbiome Team Llc"/>
            <person name="Bleich R.M."/>
            <person name="Grubbs K.J."/>
            <person name="Santa Maria K.C."/>
            <person name="Allen S.E."/>
            <person name="Farag S."/>
            <person name="Shank E.A."/>
            <person name="Bowers A."/>
        </authorList>
    </citation>
    <scope>NUCLEOTIDE SEQUENCE [LARGE SCALE GENOMIC DNA]</scope>
    <source>
        <strain evidence="2 3">AFS046104</strain>
    </source>
</reference>
<organism evidence="2 3">
    <name type="scientific">Bacillus cereus</name>
    <dbReference type="NCBI Taxonomy" id="1396"/>
    <lineage>
        <taxon>Bacteria</taxon>
        <taxon>Bacillati</taxon>
        <taxon>Bacillota</taxon>
        <taxon>Bacilli</taxon>
        <taxon>Bacillales</taxon>
        <taxon>Bacillaceae</taxon>
        <taxon>Bacillus</taxon>
        <taxon>Bacillus cereus group</taxon>
    </lineage>
</organism>
<evidence type="ECO:0000259" key="1">
    <source>
        <dbReference type="Pfam" id="PF22322"/>
    </source>
</evidence>
<evidence type="ECO:0000313" key="3">
    <source>
        <dbReference type="Proteomes" id="UP000221438"/>
    </source>
</evidence>